<dbReference type="InterPro" id="IPR028096">
    <property type="entry name" value="EfeO_Cupredoxin"/>
</dbReference>
<dbReference type="SUPFAM" id="SSF49503">
    <property type="entry name" value="Cupredoxins"/>
    <property type="match status" value="1"/>
</dbReference>
<protein>
    <recommendedName>
        <fullName evidence="3">Iron uptake system component EfeO</fullName>
    </recommendedName>
</protein>
<dbReference type="Pfam" id="PF13473">
    <property type="entry name" value="Cupredoxin_1"/>
    <property type="match status" value="1"/>
</dbReference>
<dbReference type="NCBIfam" id="NF007697">
    <property type="entry name" value="PRK10378.1"/>
    <property type="match status" value="1"/>
</dbReference>
<dbReference type="OrthoDB" id="7348379at2"/>
<dbReference type="InterPro" id="IPR038352">
    <property type="entry name" value="Imelysin_sf"/>
</dbReference>
<name>A0A1A8TG46_9GAMM</name>
<dbReference type="PANTHER" id="PTHR39192">
    <property type="entry name" value="IRON UPTAKE SYSTEM COMPONENT EFEO"/>
    <property type="match status" value="1"/>
</dbReference>
<dbReference type="InterPro" id="IPR018976">
    <property type="entry name" value="Imelysin-like"/>
</dbReference>
<dbReference type="STRING" id="1792290.MSP8886_02332"/>
<evidence type="ECO:0000256" key="1">
    <source>
        <dbReference type="ARBA" id="ARBA00004418"/>
    </source>
</evidence>
<proteinExistence type="inferred from homology"/>
<dbReference type="Gene3D" id="1.20.1420.20">
    <property type="entry name" value="M75 peptidase, HXXE motif"/>
    <property type="match status" value="1"/>
</dbReference>
<dbReference type="Pfam" id="PF09375">
    <property type="entry name" value="Peptidase_M75"/>
    <property type="match status" value="1"/>
</dbReference>
<keyword evidence="10" id="KW-1185">Reference proteome</keyword>
<feature type="domain" description="Imelysin-like" evidence="7">
    <location>
        <begin position="143"/>
        <end position="373"/>
    </location>
</feature>
<dbReference type="Proteomes" id="UP000092544">
    <property type="component" value="Unassembled WGS sequence"/>
</dbReference>
<accession>A0A1A8TG46</accession>
<evidence type="ECO:0000256" key="6">
    <source>
        <dbReference type="SAM" id="SignalP"/>
    </source>
</evidence>
<feature type="signal peptide" evidence="6">
    <location>
        <begin position="1"/>
        <end position="33"/>
    </location>
</feature>
<organism evidence="9 10">
    <name type="scientific">Marinomonas spartinae</name>
    <dbReference type="NCBI Taxonomy" id="1792290"/>
    <lineage>
        <taxon>Bacteria</taxon>
        <taxon>Pseudomonadati</taxon>
        <taxon>Pseudomonadota</taxon>
        <taxon>Gammaproteobacteria</taxon>
        <taxon>Oceanospirillales</taxon>
        <taxon>Oceanospirillaceae</taxon>
        <taxon>Marinomonas</taxon>
    </lineage>
</organism>
<dbReference type="NCBIfam" id="NF041757">
    <property type="entry name" value="EfeO"/>
    <property type="match status" value="1"/>
</dbReference>
<dbReference type="EMBL" id="FLOB01000004">
    <property type="protein sequence ID" value="SBS32072.1"/>
    <property type="molecule type" value="Genomic_DNA"/>
</dbReference>
<evidence type="ECO:0000259" key="8">
    <source>
        <dbReference type="Pfam" id="PF13473"/>
    </source>
</evidence>
<dbReference type="InterPro" id="IPR050894">
    <property type="entry name" value="EfeM/EfeO_iron_uptake"/>
</dbReference>
<comment type="similarity">
    <text evidence="2">Belongs to the EfeM/EfeO family.</text>
</comment>
<gene>
    <name evidence="9" type="primary">efeO_1</name>
    <name evidence="9" type="ORF">MSP8886_02332</name>
</gene>
<dbReference type="InterPro" id="IPR034981">
    <property type="entry name" value="Imelysin-like_EfeO/Algp7"/>
</dbReference>
<dbReference type="Gene3D" id="2.60.40.420">
    <property type="entry name" value="Cupredoxins - blue copper proteins"/>
    <property type="match status" value="1"/>
</dbReference>
<evidence type="ECO:0000259" key="7">
    <source>
        <dbReference type="Pfam" id="PF09375"/>
    </source>
</evidence>
<evidence type="ECO:0000313" key="9">
    <source>
        <dbReference type="EMBL" id="SBS32072.1"/>
    </source>
</evidence>
<evidence type="ECO:0000256" key="5">
    <source>
        <dbReference type="ARBA" id="ARBA00025386"/>
    </source>
</evidence>
<sequence length="381" mass="42627">MSASSTLFKNVWRKPTLLAVTTGSLLASCSAFASDVPQYHVEVNDKKCQPMALTVPAGKVQFIIRNQSMRALEWEILDGVMVVAERENIIPGFQQKMTVTLEPGTYEMTCGLLTNPHGKLIVQSDGQNKPYKITSNDFIGPIAEYKFYVMNETRQLTQATQAFTDAIRANEMDKAKALYSQARVHYERIEPIAELFSDLDNRIDAREDAFAMGAKDPNFTGFHRLEYALWKANSLANTTALADQLDKDVMELQGRIRNLPFPPSTVVGGAAGLIEEVAASKLSGEEDRYAHTDLDDFNANVEGAQKIVYLFKPMMDKINPPLQNRIENNLKQVSDILAHYKTDKGFEPYTQLSEQDRKRLKGPITELAEDLAKLRGNLGLN</sequence>
<reference evidence="9 10" key="1">
    <citation type="submission" date="2016-06" db="EMBL/GenBank/DDBJ databases">
        <authorList>
            <person name="Kjaerup R.B."/>
            <person name="Dalgaard T.S."/>
            <person name="Juul-Madsen H.R."/>
        </authorList>
    </citation>
    <scope>NUCLEOTIDE SEQUENCE [LARGE SCALE GENOMIC DNA]</scope>
    <source>
        <strain evidence="9 10">CECT 8886</strain>
    </source>
</reference>
<feature type="domain" description="EfeO-type cupredoxin-like" evidence="8">
    <location>
        <begin position="25"/>
        <end position="122"/>
    </location>
</feature>
<dbReference type="PANTHER" id="PTHR39192:SF1">
    <property type="entry name" value="IRON UPTAKE SYSTEM COMPONENT EFEO"/>
    <property type="match status" value="1"/>
</dbReference>
<evidence type="ECO:0000256" key="4">
    <source>
        <dbReference type="ARBA" id="ARBA00022729"/>
    </source>
</evidence>
<comment type="subcellular location">
    <subcellularLocation>
        <location evidence="1">Periplasm</location>
    </subcellularLocation>
</comment>
<comment type="function">
    <text evidence="5">Involved in Fe(2+) uptake. Could be an iron-binding and/or electron-transfer component.</text>
</comment>
<dbReference type="GO" id="GO:0042597">
    <property type="term" value="C:periplasmic space"/>
    <property type="evidence" value="ECO:0007669"/>
    <property type="project" value="UniProtKB-SubCell"/>
</dbReference>
<dbReference type="InterPro" id="IPR053377">
    <property type="entry name" value="Iron_uptake_EfeM/EfeO"/>
</dbReference>
<dbReference type="CDD" id="cd14656">
    <property type="entry name" value="Imelysin-like_EfeO"/>
    <property type="match status" value="1"/>
</dbReference>
<dbReference type="AlphaFoldDB" id="A0A1A8TG46"/>
<feature type="chain" id="PRO_5008379004" description="Iron uptake system component EfeO" evidence="6">
    <location>
        <begin position="34"/>
        <end position="381"/>
    </location>
</feature>
<keyword evidence="4 6" id="KW-0732">Signal</keyword>
<dbReference type="RefSeq" id="WP_067016545.1">
    <property type="nucleotide sequence ID" value="NZ_FLOB01000004.1"/>
</dbReference>
<evidence type="ECO:0000256" key="2">
    <source>
        <dbReference type="ARBA" id="ARBA00005989"/>
    </source>
</evidence>
<evidence type="ECO:0000256" key="3">
    <source>
        <dbReference type="ARBA" id="ARBA00021724"/>
    </source>
</evidence>
<dbReference type="InterPro" id="IPR008972">
    <property type="entry name" value="Cupredoxin"/>
</dbReference>
<evidence type="ECO:0000313" key="10">
    <source>
        <dbReference type="Proteomes" id="UP000092544"/>
    </source>
</evidence>